<dbReference type="AlphaFoldDB" id="A0A373F9K3"/>
<feature type="chain" id="PRO_5016761563" description="Tetratricopeptide repeat protein" evidence="1">
    <location>
        <begin position="24"/>
        <end position="326"/>
    </location>
</feature>
<proteinExistence type="predicted"/>
<sequence>MPSGMFRTSVVTLSAALGLGAQAANPGTAFEARFAPLYARVFTEGASFSGSAMSAELKALEPLLRKPEASARDIFRLYYTEASVFGRRQMPEQAAKAAQMALAAMPVAPAANDVELAYAHFFLRYSSIRWLAASKDYDAALKQVRAFQTQYPLQSLNKLPAQMRWEQSGDTPKPRDFPSQMQLLAVYEDEGYVLHEQRKFREARQANEKLLPVSRELTQAAGQPERLRGVLTNLAQNCYELGDFDQARSYLLERLKIAQTAKDHDTVYDCFFQLMVLAHEQKQTEQAKQWLAAYEQYAKAQKDSEQLERVKDLRAELASKQAARKP</sequence>
<dbReference type="Proteomes" id="UP000261948">
    <property type="component" value="Unassembled WGS sequence"/>
</dbReference>
<name>A0A373F9K3_COMTE</name>
<dbReference type="Gene3D" id="1.25.40.10">
    <property type="entry name" value="Tetratricopeptide repeat domain"/>
    <property type="match status" value="1"/>
</dbReference>
<comment type="caution">
    <text evidence="2">The sequence shown here is derived from an EMBL/GenBank/DDBJ whole genome shotgun (WGS) entry which is preliminary data.</text>
</comment>
<keyword evidence="3" id="KW-1185">Reference proteome</keyword>
<accession>A0A373F9K3</accession>
<dbReference type="EMBL" id="QURR01000041">
    <property type="protein sequence ID" value="RGE40089.1"/>
    <property type="molecule type" value="Genomic_DNA"/>
</dbReference>
<protein>
    <recommendedName>
        <fullName evidence="4">Tetratricopeptide repeat protein</fullName>
    </recommendedName>
</protein>
<dbReference type="InterPro" id="IPR011990">
    <property type="entry name" value="TPR-like_helical_dom_sf"/>
</dbReference>
<gene>
    <name evidence="2" type="ORF">DZC30_20925</name>
</gene>
<dbReference type="SUPFAM" id="SSF48452">
    <property type="entry name" value="TPR-like"/>
    <property type="match status" value="1"/>
</dbReference>
<evidence type="ECO:0000313" key="2">
    <source>
        <dbReference type="EMBL" id="RGE40089.1"/>
    </source>
</evidence>
<dbReference type="OrthoDB" id="8820372at2"/>
<keyword evidence="1" id="KW-0732">Signal</keyword>
<reference evidence="2 3" key="1">
    <citation type="submission" date="2018-08" db="EMBL/GenBank/DDBJ databases">
        <title>Comamonas testosteroni strain SWCO2.</title>
        <authorList>
            <person name="Jiang N."/>
            <person name="Zhang X.Z."/>
        </authorList>
    </citation>
    <scope>NUCLEOTIDE SEQUENCE [LARGE SCALE GENOMIC DNA]</scope>
    <source>
        <strain evidence="2 3">SWCO2</strain>
    </source>
</reference>
<feature type="signal peptide" evidence="1">
    <location>
        <begin position="1"/>
        <end position="23"/>
    </location>
</feature>
<evidence type="ECO:0008006" key="4">
    <source>
        <dbReference type="Google" id="ProtNLM"/>
    </source>
</evidence>
<evidence type="ECO:0000313" key="3">
    <source>
        <dbReference type="Proteomes" id="UP000261948"/>
    </source>
</evidence>
<organism evidence="2 3">
    <name type="scientific">Comamonas testosteroni</name>
    <name type="common">Pseudomonas testosteroni</name>
    <dbReference type="NCBI Taxonomy" id="285"/>
    <lineage>
        <taxon>Bacteria</taxon>
        <taxon>Pseudomonadati</taxon>
        <taxon>Pseudomonadota</taxon>
        <taxon>Betaproteobacteria</taxon>
        <taxon>Burkholderiales</taxon>
        <taxon>Comamonadaceae</taxon>
        <taxon>Comamonas</taxon>
    </lineage>
</organism>
<evidence type="ECO:0000256" key="1">
    <source>
        <dbReference type="SAM" id="SignalP"/>
    </source>
</evidence>